<sequence length="148" mass="17205">LKEYSRVRTLSAEAEGLTNLEELISGEDTIRDVIINSIAFMLNWKSNTIWVDSAKRSRQSLANSYFLEIQNRIWEFLKIGAQQTTEIDLDRTNQIREKTENCIHLIRESEVTVEAQIAMLLQIYTLILRLQLGTLIIRLEEFTTGEEE</sequence>
<evidence type="ECO:0000313" key="1">
    <source>
        <dbReference type="EMBL" id="SVD06411.1"/>
    </source>
</evidence>
<dbReference type="AlphaFoldDB" id="A0A382SBX0"/>
<dbReference type="EMBL" id="UINC01127351">
    <property type="protein sequence ID" value="SVD06411.1"/>
    <property type="molecule type" value="Genomic_DNA"/>
</dbReference>
<name>A0A382SBX0_9ZZZZ</name>
<feature type="non-terminal residue" evidence="1">
    <location>
        <position position="1"/>
    </location>
</feature>
<reference evidence="1" key="1">
    <citation type="submission" date="2018-05" db="EMBL/GenBank/DDBJ databases">
        <authorList>
            <person name="Lanie J.A."/>
            <person name="Ng W.-L."/>
            <person name="Kazmierczak K.M."/>
            <person name="Andrzejewski T.M."/>
            <person name="Davidsen T.M."/>
            <person name="Wayne K.J."/>
            <person name="Tettelin H."/>
            <person name="Glass J.I."/>
            <person name="Rusch D."/>
            <person name="Podicherti R."/>
            <person name="Tsui H.-C.T."/>
            <person name="Winkler M.E."/>
        </authorList>
    </citation>
    <scope>NUCLEOTIDE SEQUENCE</scope>
</reference>
<protein>
    <submittedName>
        <fullName evidence="1">Uncharacterized protein</fullName>
    </submittedName>
</protein>
<proteinExistence type="predicted"/>
<accession>A0A382SBX0</accession>
<organism evidence="1">
    <name type="scientific">marine metagenome</name>
    <dbReference type="NCBI Taxonomy" id="408172"/>
    <lineage>
        <taxon>unclassified sequences</taxon>
        <taxon>metagenomes</taxon>
        <taxon>ecological metagenomes</taxon>
    </lineage>
</organism>
<gene>
    <name evidence="1" type="ORF">METZ01_LOCUS359265</name>
</gene>